<dbReference type="PANTHER" id="PTHR16525:SF0">
    <property type="entry name" value="PROTEIN C12ORF4"/>
    <property type="match status" value="1"/>
</dbReference>
<dbReference type="AlphaFoldDB" id="A0AAD7YGU9"/>
<protein>
    <submittedName>
        <fullName evidence="2">Uncharacterized protein</fullName>
    </submittedName>
</protein>
<feature type="region of interest" description="Disordered" evidence="1">
    <location>
        <begin position="279"/>
        <end position="299"/>
    </location>
</feature>
<gene>
    <name evidence="2" type="ORF">PYW07_009829</name>
</gene>
<dbReference type="PANTHER" id="PTHR16525">
    <property type="entry name" value="PROTEIN C12ORF4"/>
    <property type="match status" value="1"/>
</dbReference>
<dbReference type="Pfam" id="PF10154">
    <property type="entry name" value="Fy-3"/>
    <property type="match status" value="1"/>
</dbReference>
<dbReference type="Proteomes" id="UP001231518">
    <property type="component" value="Chromosome 24"/>
</dbReference>
<dbReference type="InterPro" id="IPR019311">
    <property type="entry name" value="Fy-3"/>
</dbReference>
<accession>A0AAD7YGU9</accession>
<proteinExistence type="predicted"/>
<dbReference type="EMBL" id="JARGEI010000018">
    <property type="protein sequence ID" value="KAJ8715347.1"/>
    <property type="molecule type" value="Genomic_DNA"/>
</dbReference>
<comment type="caution">
    <text evidence="2">The sequence shown here is derived from an EMBL/GenBank/DDBJ whole genome shotgun (WGS) entry which is preliminary data.</text>
</comment>
<name>A0AAD7YGU9_MYTSE</name>
<evidence type="ECO:0000313" key="2">
    <source>
        <dbReference type="EMBL" id="KAJ8715347.1"/>
    </source>
</evidence>
<dbReference type="GO" id="GO:0005737">
    <property type="term" value="C:cytoplasm"/>
    <property type="evidence" value="ECO:0007669"/>
    <property type="project" value="TreeGrafter"/>
</dbReference>
<sequence>MTAEISQNITKTFKFSYPACTNDELLFKLEVPVDIPHAGSTRELVQRVINMFHIPVYLEEELNEKLAKFVSEETKNFHNERDMKLLNQLKNSEINVEGIVKGWEKLFKDNVMEYAEQKGTSDEEVFAAAYHKLVHSPALETILQVENSYAKTVMNTLKNRDEDIKKLTQMQTEEMEEKVRLLNTTTTEEEINELAAQQFEQQALVAGRWGSQLDALRQTQRAQHRAWLMNTLEEYQSTSALNTPRYSSSPAVRAADAGGGALGLAAGRPAADAARAAPRLAHEHAGGVPEHLGSQYTQV</sequence>
<organism evidence="2 3">
    <name type="scientific">Mythimna separata</name>
    <name type="common">Oriental armyworm</name>
    <name type="synonym">Pseudaletia separata</name>
    <dbReference type="NCBI Taxonomy" id="271217"/>
    <lineage>
        <taxon>Eukaryota</taxon>
        <taxon>Metazoa</taxon>
        <taxon>Ecdysozoa</taxon>
        <taxon>Arthropoda</taxon>
        <taxon>Hexapoda</taxon>
        <taxon>Insecta</taxon>
        <taxon>Pterygota</taxon>
        <taxon>Neoptera</taxon>
        <taxon>Endopterygota</taxon>
        <taxon>Lepidoptera</taxon>
        <taxon>Glossata</taxon>
        <taxon>Ditrysia</taxon>
        <taxon>Noctuoidea</taxon>
        <taxon>Noctuidae</taxon>
        <taxon>Noctuinae</taxon>
        <taxon>Hadenini</taxon>
        <taxon>Mythimna</taxon>
    </lineage>
</organism>
<evidence type="ECO:0000256" key="1">
    <source>
        <dbReference type="SAM" id="MobiDB-lite"/>
    </source>
</evidence>
<evidence type="ECO:0000313" key="3">
    <source>
        <dbReference type="Proteomes" id="UP001231518"/>
    </source>
</evidence>
<reference evidence="2" key="1">
    <citation type="submission" date="2023-03" db="EMBL/GenBank/DDBJ databases">
        <title>Chromosome-level genomes of two armyworms, Mythimna separata and Mythimna loreyi, provide insights into the biosynthesis and reception of sex pheromones.</title>
        <authorList>
            <person name="Zhao H."/>
        </authorList>
    </citation>
    <scope>NUCLEOTIDE SEQUENCE</scope>
    <source>
        <strain evidence="2">BeijingLab</strain>
        <tissue evidence="2">Pupa</tissue>
    </source>
</reference>
<keyword evidence="3" id="KW-1185">Reference proteome</keyword>